<evidence type="ECO:0000313" key="8">
    <source>
        <dbReference type="Proteomes" id="UP000095767"/>
    </source>
</evidence>
<dbReference type="Proteomes" id="UP000095767">
    <property type="component" value="Unassembled WGS sequence"/>
</dbReference>
<evidence type="ECO:0000256" key="1">
    <source>
        <dbReference type="ARBA" id="ARBA00004123"/>
    </source>
</evidence>
<keyword evidence="8" id="KW-1185">Reference proteome</keyword>
<dbReference type="SMART" id="SM00509">
    <property type="entry name" value="TFS2N"/>
    <property type="match status" value="1"/>
</dbReference>
<keyword evidence="2 3" id="KW-0539">Nucleus</keyword>
<dbReference type="EMBL" id="LWDX02076342">
    <property type="protein sequence ID" value="OEL12655.1"/>
    <property type="molecule type" value="Genomic_DNA"/>
</dbReference>
<dbReference type="InterPro" id="IPR003617">
    <property type="entry name" value="TFIIS/CRSP70_N_sub"/>
</dbReference>
<dbReference type="OrthoDB" id="44867at2759"/>
<organism evidence="7 8">
    <name type="scientific">Dichanthelium oligosanthes</name>
    <dbReference type="NCBI Taxonomy" id="888268"/>
    <lineage>
        <taxon>Eukaryota</taxon>
        <taxon>Viridiplantae</taxon>
        <taxon>Streptophyta</taxon>
        <taxon>Embryophyta</taxon>
        <taxon>Tracheophyta</taxon>
        <taxon>Spermatophyta</taxon>
        <taxon>Magnoliopsida</taxon>
        <taxon>Liliopsida</taxon>
        <taxon>Poales</taxon>
        <taxon>Poaceae</taxon>
        <taxon>PACMAD clade</taxon>
        <taxon>Panicoideae</taxon>
        <taxon>Panicodae</taxon>
        <taxon>Paniceae</taxon>
        <taxon>Dichantheliinae</taxon>
        <taxon>Dichanthelium</taxon>
    </lineage>
</organism>
<evidence type="ECO:0000256" key="3">
    <source>
        <dbReference type="PROSITE-ProRule" id="PRU00649"/>
    </source>
</evidence>
<evidence type="ECO:0000256" key="2">
    <source>
        <dbReference type="ARBA" id="ARBA00023242"/>
    </source>
</evidence>
<dbReference type="PANTHER" id="PTHR46554:SF2">
    <property type="entry name" value="TFIIS N-TERMINAL DOMAIN-CONTAINING PROTEIN"/>
    <property type="match status" value="1"/>
</dbReference>
<sequence>MADGLDRWRDFFRGAGAGICDVIENAILVAAADAPRELLHRRDRIAERLFTAHRRDAAAPAPPSLGSAAASATPATPVEEDKGSVRRVAEKESKVDSSSNGAHGGGQGHGDEDDDSDSDDERLRRAAASNYGHSYDDDDDDQEEEDEQQHTADDAEEEEEDHEAEELEALTNEIDEESQIVGEVLRIKDLLLRKEDYSDATLFESLRRLQLMQLSVSTLKATEIGRAVNRLRKHNSQQIRHIVRTLIEGWKVLVDEWVNTTNAALADNSPGSSNPSVVDEEEEEGLPSPPLDEGAFFATQPTSIQLSEFFDEMDEDGNLRHNSDASLGNKRGNNSGRPANYSAVATQEPQRPSPGAVEKVQFRRPESARQEPPMRQANPQRPQSSSLQVKPHAMLNNKQSKPSSYESGPGRPLKAAPPQKPFGDMKPKQTHIAVERRPMTSQMDKLRLAAQSSSGARLDLAKPKVYDDGLDNNRKLEAAKRRLQERYQEAENAKRQRTIQVMELGDIPKPKHQNRQPLVKSRNNLRNWANGRR</sequence>
<reference evidence="7 8" key="1">
    <citation type="submission" date="2016-09" db="EMBL/GenBank/DDBJ databases">
        <title>The draft genome of Dichanthelium oligosanthes: A C3 panicoid grass species.</title>
        <authorList>
            <person name="Studer A.J."/>
            <person name="Schnable J.C."/>
            <person name="Brutnell T.P."/>
        </authorList>
    </citation>
    <scope>NUCLEOTIDE SEQUENCE [LARGE SCALE GENOMIC DNA]</scope>
    <source>
        <strain evidence="8">cv. Kellogg 1175</strain>
        <tissue evidence="7">Leaf</tissue>
    </source>
</reference>
<feature type="compositionally biased region" description="Acidic residues" evidence="5">
    <location>
        <begin position="111"/>
        <end position="120"/>
    </location>
</feature>
<protein>
    <submittedName>
        <fullName evidence="7">Putative mediator of RNA polymerase II transcription subunit 26b</fullName>
    </submittedName>
</protein>
<evidence type="ECO:0000256" key="4">
    <source>
        <dbReference type="SAM" id="Coils"/>
    </source>
</evidence>
<dbReference type="PROSITE" id="PS51319">
    <property type="entry name" value="TFIIS_N"/>
    <property type="match status" value="1"/>
</dbReference>
<evidence type="ECO:0000259" key="6">
    <source>
        <dbReference type="PROSITE" id="PS51319"/>
    </source>
</evidence>
<feature type="region of interest" description="Disordered" evidence="5">
    <location>
        <begin position="503"/>
        <end position="533"/>
    </location>
</feature>
<proteinExistence type="predicted"/>
<accession>A0A1E5UIN7</accession>
<dbReference type="Gene3D" id="1.20.930.10">
    <property type="entry name" value="Conserved domain common to transcription factors TFIIS, elongin A, CRSP70"/>
    <property type="match status" value="1"/>
</dbReference>
<feature type="compositionally biased region" description="Polar residues" evidence="5">
    <location>
        <begin position="396"/>
        <end position="406"/>
    </location>
</feature>
<feature type="compositionally biased region" description="Polar residues" evidence="5">
    <location>
        <begin position="377"/>
        <end position="388"/>
    </location>
</feature>
<feature type="compositionally biased region" description="Acidic residues" evidence="5">
    <location>
        <begin position="136"/>
        <end position="147"/>
    </location>
</feature>
<dbReference type="Pfam" id="PF08711">
    <property type="entry name" value="Med26"/>
    <property type="match status" value="1"/>
</dbReference>
<evidence type="ECO:0000313" key="7">
    <source>
        <dbReference type="EMBL" id="OEL12655.1"/>
    </source>
</evidence>
<name>A0A1E5UIN7_9POAL</name>
<dbReference type="SUPFAM" id="SSF47676">
    <property type="entry name" value="Conserved domain common to transcription factors TFIIS, elongin A, CRSP70"/>
    <property type="match status" value="1"/>
</dbReference>
<feature type="compositionally biased region" description="Acidic residues" evidence="5">
    <location>
        <begin position="154"/>
        <end position="165"/>
    </location>
</feature>
<dbReference type="InterPro" id="IPR017923">
    <property type="entry name" value="TFIIS_N"/>
</dbReference>
<dbReference type="GO" id="GO:0005634">
    <property type="term" value="C:nucleus"/>
    <property type="evidence" value="ECO:0007669"/>
    <property type="project" value="UniProtKB-SubCell"/>
</dbReference>
<comment type="subcellular location">
    <subcellularLocation>
        <location evidence="1 3">Nucleus</location>
    </subcellularLocation>
</comment>
<gene>
    <name evidence="7" type="ORF">BAE44_0026325</name>
</gene>
<comment type="caution">
    <text evidence="7">The sequence shown here is derived from an EMBL/GenBank/DDBJ whole genome shotgun (WGS) entry which is preliminary data.</text>
</comment>
<dbReference type="PANTHER" id="PTHR46554">
    <property type="entry name" value="MEDIATOR OF RNA POLYMERASE II TRANSCRIPTION SUBUNIT 26A-RELATED"/>
    <property type="match status" value="1"/>
</dbReference>
<dbReference type="AlphaFoldDB" id="A0A1E5UIN7"/>
<evidence type="ECO:0000256" key="5">
    <source>
        <dbReference type="SAM" id="MobiDB-lite"/>
    </source>
</evidence>
<dbReference type="InterPro" id="IPR035441">
    <property type="entry name" value="TFIIS/LEDGF_dom_sf"/>
</dbReference>
<feature type="compositionally biased region" description="Basic and acidic residues" evidence="5">
    <location>
        <begin position="423"/>
        <end position="438"/>
    </location>
</feature>
<keyword evidence="4" id="KW-0175">Coiled coil</keyword>
<feature type="region of interest" description="Disordered" evidence="5">
    <location>
        <begin position="54"/>
        <end position="165"/>
    </location>
</feature>
<feature type="compositionally biased region" description="Basic and acidic residues" evidence="5">
    <location>
        <begin position="360"/>
        <end position="369"/>
    </location>
</feature>
<feature type="compositionally biased region" description="Basic and acidic residues" evidence="5">
    <location>
        <begin position="79"/>
        <end position="95"/>
    </location>
</feature>
<feature type="region of interest" description="Disordered" evidence="5">
    <location>
        <begin position="264"/>
        <end position="296"/>
    </location>
</feature>
<feature type="coiled-coil region" evidence="4">
    <location>
        <begin position="466"/>
        <end position="500"/>
    </location>
</feature>
<feature type="compositionally biased region" description="Polar residues" evidence="5">
    <location>
        <begin position="331"/>
        <end position="350"/>
    </location>
</feature>
<feature type="domain" description="TFIIS N-terminal" evidence="6">
    <location>
        <begin position="182"/>
        <end position="257"/>
    </location>
</feature>
<feature type="region of interest" description="Disordered" evidence="5">
    <location>
        <begin position="315"/>
        <end position="455"/>
    </location>
</feature>
<dbReference type="STRING" id="888268.A0A1E5UIN7"/>
<dbReference type="CDD" id="cd00183">
    <property type="entry name" value="TFIIS_I"/>
    <property type="match status" value="1"/>
</dbReference>
<feature type="compositionally biased region" description="Low complexity" evidence="5">
    <location>
        <begin position="64"/>
        <end position="77"/>
    </location>
</feature>
<feature type="compositionally biased region" description="Polar residues" evidence="5">
    <location>
        <begin position="264"/>
        <end position="274"/>
    </location>
</feature>